<keyword evidence="1" id="KW-0812">Transmembrane</keyword>
<accession>A0ABU7RI88</accession>
<keyword evidence="1" id="KW-1133">Transmembrane helix</keyword>
<keyword evidence="3" id="KW-1185">Reference proteome</keyword>
<comment type="caution">
    <text evidence="2">The sequence shown here is derived from an EMBL/GenBank/DDBJ whole genome shotgun (WGS) entry which is preliminary data.</text>
</comment>
<organism evidence="2 3">
    <name type="scientific">Niabella digestorum</name>
    <dbReference type="NCBI Taxonomy" id="3117701"/>
    <lineage>
        <taxon>Bacteria</taxon>
        <taxon>Pseudomonadati</taxon>
        <taxon>Bacteroidota</taxon>
        <taxon>Chitinophagia</taxon>
        <taxon>Chitinophagales</taxon>
        <taxon>Chitinophagaceae</taxon>
        <taxon>Niabella</taxon>
    </lineage>
</organism>
<feature type="transmembrane region" description="Helical" evidence="1">
    <location>
        <begin position="159"/>
        <end position="177"/>
    </location>
</feature>
<evidence type="ECO:0000313" key="2">
    <source>
        <dbReference type="EMBL" id="MEE6187720.1"/>
    </source>
</evidence>
<keyword evidence="1" id="KW-0472">Membrane</keyword>
<dbReference type="Proteomes" id="UP001357452">
    <property type="component" value="Unassembled WGS sequence"/>
</dbReference>
<proteinExistence type="predicted"/>
<sequence>MSCENYTYTLKGWLDKNPDKKDFIIDAYNCTYGAAAEGLCIQASFELGWIFNEDVFDGTCTVTLPVTFGAITALFKDDQLLINWTTLSEVNNAYFEVEASTDGKNFVSLGKVQSLAKDGSSDHSLQYNFSKTTSHTALLAGVSALLLAIDSMATGRRKVGALMLLTFMLLGGVFMSCSKQDKVVLPSEAQDLYIRIKQVDKDGRYQYSKVVKVVYEN</sequence>
<name>A0ABU7RI88_9BACT</name>
<evidence type="ECO:0000313" key="3">
    <source>
        <dbReference type="Proteomes" id="UP001357452"/>
    </source>
</evidence>
<gene>
    <name evidence="2" type="ORF">V2H41_10595</name>
</gene>
<dbReference type="RefSeq" id="WP_330975127.1">
    <property type="nucleotide sequence ID" value="NZ_JAZGLY010000005.1"/>
</dbReference>
<evidence type="ECO:0000256" key="1">
    <source>
        <dbReference type="SAM" id="Phobius"/>
    </source>
</evidence>
<dbReference type="EMBL" id="JAZGLY010000005">
    <property type="protein sequence ID" value="MEE6187720.1"/>
    <property type="molecule type" value="Genomic_DNA"/>
</dbReference>
<reference evidence="2 3" key="1">
    <citation type="submission" date="2024-01" db="EMBL/GenBank/DDBJ databases">
        <title>Niabella digestum sp. nov., isolated from waste digestion system.</title>
        <authorList>
            <person name="Zhang L."/>
        </authorList>
    </citation>
    <scope>NUCLEOTIDE SEQUENCE [LARGE SCALE GENOMIC DNA]</scope>
    <source>
        <strain evidence="2 3">A18</strain>
    </source>
</reference>
<protein>
    <submittedName>
        <fullName evidence="2">Uncharacterized protein</fullName>
    </submittedName>
</protein>